<dbReference type="HOGENOM" id="CLU_2051694_0_0_1"/>
<evidence type="ECO:0000256" key="1">
    <source>
        <dbReference type="SAM" id="MobiDB-lite"/>
    </source>
</evidence>
<feature type="compositionally biased region" description="Polar residues" evidence="1">
    <location>
        <begin position="25"/>
        <end position="45"/>
    </location>
</feature>
<evidence type="ECO:0000256" key="2">
    <source>
        <dbReference type="SAM" id="SignalP"/>
    </source>
</evidence>
<reference evidence="4" key="1">
    <citation type="submission" date="2011-07" db="EMBL/GenBank/DDBJ databases">
        <authorList>
            <consortium name="Caenorhabditis brenneri Sequencing and Analysis Consortium"/>
            <person name="Wilson R.K."/>
        </authorList>
    </citation>
    <scope>NUCLEOTIDE SEQUENCE [LARGE SCALE GENOMIC DNA]</scope>
    <source>
        <strain evidence="4">PB2801</strain>
    </source>
</reference>
<keyword evidence="4" id="KW-1185">Reference proteome</keyword>
<dbReference type="EMBL" id="GL379898">
    <property type="protein sequence ID" value="EGT32771.1"/>
    <property type="molecule type" value="Genomic_DNA"/>
</dbReference>
<name>G0NK41_CAEBE</name>
<dbReference type="Proteomes" id="UP000008068">
    <property type="component" value="Unassembled WGS sequence"/>
</dbReference>
<feature type="compositionally biased region" description="Polar residues" evidence="1">
    <location>
        <begin position="89"/>
        <end position="101"/>
    </location>
</feature>
<organism evidence="4">
    <name type="scientific">Caenorhabditis brenneri</name>
    <name type="common">Nematode worm</name>
    <dbReference type="NCBI Taxonomy" id="135651"/>
    <lineage>
        <taxon>Eukaryota</taxon>
        <taxon>Metazoa</taxon>
        <taxon>Ecdysozoa</taxon>
        <taxon>Nematoda</taxon>
        <taxon>Chromadorea</taxon>
        <taxon>Rhabditida</taxon>
        <taxon>Rhabditina</taxon>
        <taxon>Rhabditomorpha</taxon>
        <taxon>Rhabditoidea</taxon>
        <taxon>Rhabditidae</taxon>
        <taxon>Peloderinae</taxon>
        <taxon>Caenorhabditis</taxon>
    </lineage>
</organism>
<accession>G0NK41</accession>
<feature type="signal peptide" evidence="2">
    <location>
        <begin position="1"/>
        <end position="18"/>
    </location>
</feature>
<evidence type="ECO:0000313" key="3">
    <source>
        <dbReference type="EMBL" id="EGT32771.1"/>
    </source>
</evidence>
<dbReference type="InParanoid" id="G0NK41"/>
<keyword evidence="2" id="KW-0732">Signal</keyword>
<feature type="chain" id="PRO_5003405899" evidence="2">
    <location>
        <begin position="19"/>
        <end position="120"/>
    </location>
</feature>
<feature type="region of interest" description="Disordered" evidence="1">
    <location>
        <begin position="16"/>
        <end position="105"/>
    </location>
</feature>
<evidence type="ECO:0000313" key="4">
    <source>
        <dbReference type="Proteomes" id="UP000008068"/>
    </source>
</evidence>
<dbReference type="AlphaFoldDB" id="G0NK41"/>
<protein>
    <submittedName>
        <fullName evidence="3">Uncharacterized protein</fullName>
    </submittedName>
</protein>
<gene>
    <name evidence="3" type="ORF">CAEBREN_02037</name>
</gene>
<proteinExistence type="predicted"/>
<feature type="compositionally biased region" description="Basic and acidic residues" evidence="1">
    <location>
        <begin position="46"/>
        <end position="66"/>
    </location>
</feature>
<sequence>MRTSTVFVMLLLVVAASAGEEKPPGNNTVPTNTQAPEPKPSITQTPERKPIDEEERRETENREGGRGIDGSAPQEPAVNEGGSAVDGQSAGSSEEATSMTSGGMKVGGFAAVAATLTYLF</sequence>